<evidence type="ECO:0000256" key="1">
    <source>
        <dbReference type="ARBA" id="ARBA00004906"/>
    </source>
</evidence>
<comment type="similarity">
    <text evidence="2">Belongs to the Tdpoz family.</text>
</comment>
<dbReference type="Pfam" id="PF00651">
    <property type="entry name" value="BTB"/>
    <property type="match status" value="1"/>
</dbReference>
<keyword evidence="5" id="KW-1185">Reference proteome</keyword>
<evidence type="ECO:0000256" key="2">
    <source>
        <dbReference type="ARBA" id="ARBA00010846"/>
    </source>
</evidence>
<dbReference type="Pfam" id="PF24570">
    <property type="entry name" value="BACK_BPM_SPOP"/>
    <property type="match status" value="1"/>
</dbReference>
<protein>
    <recommendedName>
        <fullName evidence="3">MATH domain-containing protein</fullName>
    </recommendedName>
</protein>
<accession>A0ABC9C013</accession>
<evidence type="ECO:0000313" key="4">
    <source>
        <dbReference type="EMBL" id="CAL5011308.1"/>
    </source>
</evidence>
<evidence type="ECO:0000259" key="3">
    <source>
        <dbReference type="PROSITE" id="PS50144"/>
    </source>
</evidence>
<dbReference type="InterPro" id="IPR045005">
    <property type="entry name" value="BPM1-6"/>
</dbReference>
<dbReference type="InterPro" id="IPR056423">
    <property type="entry name" value="BACK_BPM_SPOP"/>
</dbReference>
<dbReference type="InterPro" id="IPR000210">
    <property type="entry name" value="BTB/POZ_dom"/>
</dbReference>
<dbReference type="Gene3D" id="3.30.710.10">
    <property type="entry name" value="Potassium Channel Kv1.1, Chain A"/>
    <property type="match status" value="2"/>
</dbReference>
<organism evidence="4 5">
    <name type="scientific">Urochloa decumbens</name>
    <dbReference type="NCBI Taxonomy" id="240449"/>
    <lineage>
        <taxon>Eukaryota</taxon>
        <taxon>Viridiplantae</taxon>
        <taxon>Streptophyta</taxon>
        <taxon>Embryophyta</taxon>
        <taxon>Tracheophyta</taxon>
        <taxon>Spermatophyta</taxon>
        <taxon>Magnoliopsida</taxon>
        <taxon>Liliopsida</taxon>
        <taxon>Poales</taxon>
        <taxon>Poaceae</taxon>
        <taxon>PACMAD clade</taxon>
        <taxon>Panicoideae</taxon>
        <taxon>Panicodae</taxon>
        <taxon>Paniceae</taxon>
        <taxon>Melinidinae</taxon>
        <taxon>Urochloa</taxon>
    </lineage>
</organism>
<dbReference type="CDD" id="cd00121">
    <property type="entry name" value="MATH"/>
    <property type="match status" value="1"/>
</dbReference>
<dbReference type="PANTHER" id="PTHR26379">
    <property type="entry name" value="BTB/POZ AND MATH DOMAIN-CONTAINING PROTEIN 1"/>
    <property type="match status" value="1"/>
</dbReference>
<dbReference type="InterPro" id="IPR002083">
    <property type="entry name" value="MATH/TRAF_dom"/>
</dbReference>
<comment type="pathway">
    <text evidence="1">Protein modification; protein ubiquitination.</text>
</comment>
<reference evidence="4" key="1">
    <citation type="submission" date="2024-10" db="EMBL/GenBank/DDBJ databases">
        <authorList>
            <person name="Ryan C."/>
        </authorList>
    </citation>
    <scope>NUCLEOTIDE SEQUENCE [LARGE SCALE GENOMIC DNA]</scope>
</reference>
<dbReference type="Gene3D" id="1.25.40.420">
    <property type="match status" value="1"/>
</dbReference>
<gene>
    <name evidence="4" type="ORF">URODEC1_LOCUS70394</name>
</gene>
<dbReference type="Proteomes" id="UP001497457">
    <property type="component" value="Chromosome 28b"/>
</dbReference>
<dbReference type="InterPro" id="IPR011333">
    <property type="entry name" value="SKP1/BTB/POZ_sf"/>
</dbReference>
<dbReference type="EMBL" id="OZ075138">
    <property type="protein sequence ID" value="CAL5011308.1"/>
    <property type="molecule type" value="Genomic_DNA"/>
</dbReference>
<dbReference type="Gene3D" id="2.60.210.10">
    <property type="entry name" value="Apoptosis, Tumor Necrosis Factor Receptor Associated Protein 2, Chain A"/>
    <property type="match status" value="1"/>
</dbReference>
<sequence length="338" mass="37607">MAAALRPRRKTASRCSPPATAHCTHTFEIAGYSLYKDLPTGKFVQSASFAVGGHNWRLIYFPNGHTVTGEQQESKDYVSVFLVLLSKVTGDVTVLVDIRLVDQTTGVVSMPILKRGVRVFNPTRHTLGVKKFKKKSKLEAMPYLKDDRIVIECDLTVVVGTMPVSGSRTFCEIQVPPSDLSSDLGKLLETEEEVDVAFKVEGEIFRAHKIVLAMRALLKFIYTDSLPAMDDLSGGEGDEMIKHLLVAADRYAMERMKLFCESILCKRLSIGSVGTILALADQHHCAELKDGCIEFINSLDRKSDMEGLVASQGYKHLKRECPALFVDMWEKAAKSRKF</sequence>
<dbReference type="PROSITE" id="PS50144">
    <property type="entry name" value="MATH"/>
    <property type="match status" value="1"/>
</dbReference>
<proteinExistence type="inferred from homology"/>
<dbReference type="Pfam" id="PF22486">
    <property type="entry name" value="MATH_2"/>
    <property type="match status" value="1"/>
</dbReference>
<dbReference type="SMART" id="SM00225">
    <property type="entry name" value="BTB"/>
    <property type="match status" value="1"/>
</dbReference>
<dbReference type="SUPFAM" id="SSF54695">
    <property type="entry name" value="POZ domain"/>
    <property type="match status" value="1"/>
</dbReference>
<dbReference type="InterPro" id="IPR008974">
    <property type="entry name" value="TRAF-like"/>
</dbReference>
<dbReference type="PANTHER" id="PTHR26379:SF474">
    <property type="entry name" value="OS08G0228200 PROTEIN"/>
    <property type="match status" value="1"/>
</dbReference>
<dbReference type="SUPFAM" id="SSF49599">
    <property type="entry name" value="TRAF domain-like"/>
    <property type="match status" value="1"/>
</dbReference>
<dbReference type="AlphaFoldDB" id="A0ABC9C013"/>
<evidence type="ECO:0000313" key="5">
    <source>
        <dbReference type="Proteomes" id="UP001497457"/>
    </source>
</evidence>
<feature type="domain" description="MATH" evidence="3">
    <location>
        <begin position="22"/>
        <end position="155"/>
    </location>
</feature>
<name>A0ABC9C013_9POAL</name>